<dbReference type="GO" id="GO:0006417">
    <property type="term" value="P:regulation of translation"/>
    <property type="evidence" value="ECO:0007669"/>
    <property type="project" value="TreeGrafter"/>
</dbReference>
<evidence type="ECO:0000313" key="2">
    <source>
        <dbReference type="EMBL" id="RDU96319.1"/>
    </source>
</evidence>
<reference evidence="2 3" key="1">
    <citation type="submission" date="2018-08" db="EMBL/GenBank/DDBJ databases">
        <title>Paraburkholderia sp. DHOM06 isolated from forest soil.</title>
        <authorList>
            <person name="Gao Z.-H."/>
            <person name="Qiu L.-H."/>
        </authorList>
    </citation>
    <scope>NUCLEOTIDE SEQUENCE [LARGE SCALE GENOMIC DNA]</scope>
    <source>
        <strain evidence="2 3">DHOM06</strain>
    </source>
</reference>
<evidence type="ECO:0000259" key="1">
    <source>
        <dbReference type="Pfam" id="PF10099"/>
    </source>
</evidence>
<dbReference type="InterPro" id="IPR051474">
    <property type="entry name" value="Anti-sigma-K/W_factor"/>
</dbReference>
<dbReference type="GO" id="GO:0016989">
    <property type="term" value="F:sigma factor antagonist activity"/>
    <property type="evidence" value="ECO:0007669"/>
    <property type="project" value="TreeGrafter"/>
</dbReference>
<sequence>MNTSDQPSDGLRCAEYALGVLDRDSRRALELEADREPAIRATLDTWLARFTVLAEDLPGLNPPARVWTRITRDLGFPHADSAAAARGQWWNNLPLWRWLGAGATAAALASAAVNIVVLRGTQQPAAVQNGYIVATLAHGNGAAHWTATVDVKRARMVIVTANAPQIAADRSTELWLIAPGAKPVALGLIPAQGPASIPLPPRILTQINTQAVLAVSVEPHGGSPSGQPTGPVIATGALHAV</sequence>
<dbReference type="Pfam" id="PF10099">
    <property type="entry name" value="RskA_C"/>
    <property type="match status" value="1"/>
</dbReference>
<dbReference type="OrthoDB" id="8617430at2"/>
<name>A0A3D8JT62_9BURK</name>
<keyword evidence="3" id="KW-1185">Reference proteome</keyword>
<accession>A0A3D8JT62</accession>
<proteinExistence type="predicted"/>
<dbReference type="RefSeq" id="WP_115536246.1">
    <property type="nucleotide sequence ID" value="NZ_QRGA01000015.1"/>
</dbReference>
<gene>
    <name evidence="2" type="ORF">DWV00_24805</name>
</gene>
<protein>
    <submittedName>
        <fullName evidence="2">Anti-sigma factor</fullName>
    </submittedName>
</protein>
<dbReference type="GO" id="GO:0005886">
    <property type="term" value="C:plasma membrane"/>
    <property type="evidence" value="ECO:0007669"/>
    <property type="project" value="InterPro"/>
</dbReference>
<feature type="domain" description="Anti-sigma K factor RskA C-terminal" evidence="1">
    <location>
        <begin position="106"/>
        <end position="232"/>
    </location>
</feature>
<dbReference type="AlphaFoldDB" id="A0A3D8JT62"/>
<comment type="caution">
    <text evidence="2">The sequence shown here is derived from an EMBL/GenBank/DDBJ whole genome shotgun (WGS) entry which is preliminary data.</text>
</comment>
<dbReference type="InterPro" id="IPR018764">
    <property type="entry name" value="RskA_C"/>
</dbReference>
<dbReference type="PANTHER" id="PTHR37461:SF1">
    <property type="entry name" value="ANTI-SIGMA-K FACTOR RSKA"/>
    <property type="match status" value="1"/>
</dbReference>
<organism evidence="2 3">
    <name type="scientific">Trinickia dinghuensis</name>
    <dbReference type="NCBI Taxonomy" id="2291023"/>
    <lineage>
        <taxon>Bacteria</taxon>
        <taxon>Pseudomonadati</taxon>
        <taxon>Pseudomonadota</taxon>
        <taxon>Betaproteobacteria</taxon>
        <taxon>Burkholderiales</taxon>
        <taxon>Burkholderiaceae</taxon>
        <taxon>Trinickia</taxon>
    </lineage>
</organism>
<dbReference type="PANTHER" id="PTHR37461">
    <property type="entry name" value="ANTI-SIGMA-K FACTOR RSKA"/>
    <property type="match status" value="1"/>
</dbReference>
<evidence type="ECO:0000313" key="3">
    <source>
        <dbReference type="Proteomes" id="UP000256838"/>
    </source>
</evidence>
<dbReference type="Proteomes" id="UP000256838">
    <property type="component" value="Unassembled WGS sequence"/>
</dbReference>
<dbReference type="EMBL" id="QRGA01000015">
    <property type="protein sequence ID" value="RDU96319.1"/>
    <property type="molecule type" value="Genomic_DNA"/>
</dbReference>